<dbReference type="InterPro" id="IPR000086">
    <property type="entry name" value="NUDIX_hydrolase_dom"/>
</dbReference>
<dbReference type="PANTHER" id="PTHR11839">
    <property type="entry name" value="UDP/ADP-SUGAR PYROPHOSPHATASE"/>
    <property type="match status" value="1"/>
</dbReference>
<evidence type="ECO:0000256" key="3">
    <source>
        <dbReference type="ARBA" id="ARBA00007275"/>
    </source>
</evidence>
<dbReference type="GO" id="GO:0006753">
    <property type="term" value="P:nucleoside phosphate metabolic process"/>
    <property type="evidence" value="ECO:0007669"/>
    <property type="project" value="TreeGrafter"/>
</dbReference>
<dbReference type="GO" id="GO:0016787">
    <property type="term" value="F:hydrolase activity"/>
    <property type="evidence" value="ECO:0007669"/>
    <property type="project" value="UniProtKB-KW"/>
</dbReference>
<comment type="catalytic activity">
    <reaction evidence="1">
        <text>GDP-alpha-D-mannose + H2O = alpha-D-mannose 1-phosphate + GMP + 2 H(+)</text>
        <dbReference type="Rhea" id="RHEA:27978"/>
        <dbReference type="ChEBI" id="CHEBI:15377"/>
        <dbReference type="ChEBI" id="CHEBI:15378"/>
        <dbReference type="ChEBI" id="CHEBI:57527"/>
        <dbReference type="ChEBI" id="CHEBI:58115"/>
        <dbReference type="ChEBI" id="CHEBI:58409"/>
    </reaction>
</comment>
<sequence>MARRNGPWTIEETTEQYRNQMITVREDRVTQPDGEPGSYATVEIQPGVAVLPVDRDGIAQLTRQFRYALGRESVEVVSGAIDEGEEPLEAARREAKEELGITAEDWVDLGM</sequence>
<evidence type="ECO:0000313" key="9">
    <source>
        <dbReference type="EMBL" id="CAA9586221.1"/>
    </source>
</evidence>
<gene>
    <name evidence="9" type="ORF">AVDCRST_MAG88-3978</name>
</gene>
<evidence type="ECO:0000256" key="1">
    <source>
        <dbReference type="ARBA" id="ARBA00000847"/>
    </source>
</evidence>
<dbReference type="PANTHER" id="PTHR11839:SF18">
    <property type="entry name" value="NUDIX HYDROLASE DOMAIN-CONTAINING PROTEIN"/>
    <property type="match status" value="1"/>
</dbReference>
<evidence type="ECO:0000256" key="2">
    <source>
        <dbReference type="ARBA" id="ARBA00001946"/>
    </source>
</evidence>
<dbReference type="Pfam" id="PF00293">
    <property type="entry name" value="NUDIX"/>
    <property type="match status" value="1"/>
</dbReference>
<feature type="non-terminal residue" evidence="9">
    <location>
        <position position="111"/>
    </location>
</feature>
<reference evidence="9" key="1">
    <citation type="submission" date="2020-02" db="EMBL/GenBank/DDBJ databases">
        <authorList>
            <person name="Meier V. D."/>
        </authorList>
    </citation>
    <scope>NUCLEOTIDE SEQUENCE</scope>
    <source>
        <strain evidence="9">AVDCRST_MAG88</strain>
    </source>
</reference>
<dbReference type="GO" id="GO:0019693">
    <property type="term" value="P:ribose phosphate metabolic process"/>
    <property type="evidence" value="ECO:0007669"/>
    <property type="project" value="TreeGrafter"/>
</dbReference>
<comment type="similarity">
    <text evidence="3">Belongs to the Nudix hydrolase family. NudK subfamily.</text>
</comment>
<evidence type="ECO:0000256" key="4">
    <source>
        <dbReference type="ARBA" id="ARBA00016377"/>
    </source>
</evidence>
<accession>A0A6J4VR09</accession>
<evidence type="ECO:0000256" key="6">
    <source>
        <dbReference type="ARBA" id="ARBA00032162"/>
    </source>
</evidence>
<dbReference type="SUPFAM" id="SSF55811">
    <property type="entry name" value="Nudix"/>
    <property type="match status" value="1"/>
</dbReference>
<proteinExistence type="inferred from homology"/>
<dbReference type="Gene3D" id="3.90.79.10">
    <property type="entry name" value="Nucleoside Triphosphate Pyrophosphohydrolase"/>
    <property type="match status" value="1"/>
</dbReference>
<feature type="domain" description="Nudix hydrolase" evidence="8">
    <location>
        <begin position="43"/>
        <end position="111"/>
    </location>
</feature>
<dbReference type="InterPro" id="IPR015797">
    <property type="entry name" value="NUDIX_hydrolase-like_dom_sf"/>
</dbReference>
<dbReference type="EMBL" id="CADCWM010000982">
    <property type="protein sequence ID" value="CAA9586221.1"/>
    <property type="molecule type" value="Genomic_DNA"/>
</dbReference>
<dbReference type="PROSITE" id="PS00893">
    <property type="entry name" value="NUDIX_BOX"/>
    <property type="match status" value="1"/>
</dbReference>
<dbReference type="GO" id="GO:0005829">
    <property type="term" value="C:cytosol"/>
    <property type="evidence" value="ECO:0007669"/>
    <property type="project" value="TreeGrafter"/>
</dbReference>
<dbReference type="AlphaFoldDB" id="A0A6J4VR09"/>
<dbReference type="InterPro" id="IPR020084">
    <property type="entry name" value="NUDIX_hydrolase_CS"/>
</dbReference>
<name>A0A6J4VR09_9BACT</name>
<evidence type="ECO:0000256" key="5">
    <source>
        <dbReference type="ARBA" id="ARBA00022801"/>
    </source>
</evidence>
<organism evidence="9">
    <name type="scientific">uncultured Thermomicrobiales bacterium</name>
    <dbReference type="NCBI Taxonomy" id="1645740"/>
    <lineage>
        <taxon>Bacteria</taxon>
        <taxon>Pseudomonadati</taxon>
        <taxon>Thermomicrobiota</taxon>
        <taxon>Thermomicrobia</taxon>
        <taxon>Thermomicrobiales</taxon>
        <taxon>environmental samples</taxon>
    </lineage>
</organism>
<dbReference type="CDD" id="cd03424">
    <property type="entry name" value="NUDIX_ADPRase_Nudt5_UGPPase_Nudt14"/>
    <property type="match status" value="1"/>
</dbReference>
<protein>
    <recommendedName>
        <fullName evidence="4">GDP-mannose pyrophosphatase</fullName>
    </recommendedName>
    <alternativeName>
        <fullName evidence="6">GDP-mannose hydrolase</fullName>
    </alternativeName>
    <alternativeName>
        <fullName evidence="7">GDPMK</fullName>
    </alternativeName>
</protein>
<dbReference type="PROSITE" id="PS51462">
    <property type="entry name" value="NUDIX"/>
    <property type="match status" value="1"/>
</dbReference>
<keyword evidence="5" id="KW-0378">Hydrolase</keyword>
<comment type="cofactor">
    <cofactor evidence="2">
        <name>Mg(2+)</name>
        <dbReference type="ChEBI" id="CHEBI:18420"/>
    </cofactor>
</comment>
<evidence type="ECO:0000256" key="7">
    <source>
        <dbReference type="ARBA" id="ARBA00032272"/>
    </source>
</evidence>
<evidence type="ECO:0000259" key="8">
    <source>
        <dbReference type="PROSITE" id="PS51462"/>
    </source>
</evidence>